<evidence type="ECO:0000256" key="6">
    <source>
        <dbReference type="ARBA" id="ARBA00023032"/>
    </source>
</evidence>
<comment type="function">
    <text evidence="8">Part of the ABC transporter complex CysAWTP (TC 3.A.1.6.1) involved in sulfate/thiosulfate import. Probably responsible for the translocation of the substrate across the membrane.</text>
</comment>
<evidence type="ECO:0000259" key="10">
    <source>
        <dbReference type="PROSITE" id="PS50928"/>
    </source>
</evidence>
<comment type="subcellular location">
    <subcellularLocation>
        <location evidence="1">Cell membrane</location>
        <topology evidence="1">Multi-pass membrane protein</topology>
    </subcellularLocation>
</comment>
<evidence type="ECO:0000313" key="11">
    <source>
        <dbReference type="EMBL" id="SDD64732.1"/>
    </source>
</evidence>
<keyword evidence="12" id="KW-1185">Reference proteome</keyword>
<reference evidence="11 12" key="1">
    <citation type="submission" date="2016-10" db="EMBL/GenBank/DDBJ databases">
        <authorList>
            <person name="de Groot N.N."/>
        </authorList>
    </citation>
    <scope>NUCLEOTIDE SEQUENCE [LARGE SCALE GENOMIC DNA]</scope>
    <source>
        <strain evidence="11 12">DSM 22220</strain>
    </source>
</reference>
<dbReference type="CDD" id="cd06261">
    <property type="entry name" value="TM_PBP2"/>
    <property type="match status" value="1"/>
</dbReference>
<dbReference type="PROSITE" id="PS50928">
    <property type="entry name" value="ABC_TM1"/>
    <property type="match status" value="1"/>
</dbReference>
<evidence type="ECO:0000313" key="12">
    <source>
        <dbReference type="Proteomes" id="UP000199344"/>
    </source>
</evidence>
<dbReference type="RefSeq" id="WP_090521219.1">
    <property type="nucleotide sequence ID" value="NZ_FNAH01000002.1"/>
</dbReference>
<feature type="transmembrane region" description="Helical" evidence="9">
    <location>
        <begin position="195"/>
        <end position="224"/>
    </location>
</feature>
<dbReference type="PANTHER" id="PTHR30406:SF10">
    <property type="entry name" value="SULFATE TRANSPORT SYSTEM PERMEASE PROTEIN CYST"/>
    <property type="match status" value="1"/>
</dbReference>
<dbReference type="GO" id="GO:0015419">
    <property type="term" value="F:ABC-type sulfate transporter activity"/>
    <property type="evidence" value="ECO:0007669"/>
    <property type="project" value="UniProtKB-UniRule"/>
</dbReference>
<keyword evidence="3 9" id="KW-0813">Transport</keyword>
<feature type="transmembrane region" description="Helical" evidence="9">
    <location>
        <begin position="21"/>
        <end position="41"/>
    </location>
</feature>
<evidence type="ECO:0000256" key="8">
    <source>
        <dbReference type="ARBA" id="ARBA00025323"/>
    </source>
</evidence>
<sequence length="280" mass="30211">MTALARPQPRILPGFSLSMGITLLFLCLIVLLPLSGLLWQLGQLGPGDYLRVMSSERVLAALRVTITAAAAATAINGVFGLILAWVLTRYRFPGRGLMDALVDLPFALPTAVAGIALVALYDRSGWVGQLLEPLGIQIAYTWWGIVIAMAFTSIPFAVRAIQPAIEELDRDEEQAALTLGATGRQMFFRVLLRPLLPSILTGIGLSFVRSLGEFGAVIFIAGNMPYETEIASLLILIRLDEFDYPAAAAVAGTLLALSLVLLVAINVMQNRLQSYLRSEG</sequence>
<comment type="similarity">
    <text evidence="9">Belongs to the binding-protein-dependent transport system permease family. CysTW subfamily.</text>
</comment>
<keyword evidence="7 9" id="KW-0472">Membrane</keyword>
<evidence type="ECO:0000256" key="5">
    <source>
        <dbReference type="ARBA" id="ARBA00022989"/>
    </source>
</evidence>
<comment type="caution">
    <text evidence="9">Lacks conserved residue(s) required for the propagation of feature annotation.</text>
</comment>
<dbReference type="NCBIfam" id="TIGR02139">
    <property type="entry name" value="permease_CysT"/>
    <property type="match status" value="1"/>
</dbReference>
<dbReference type="AlphaFoldDB" id="A0A1G6WFU6"/>
<dbReference type="FunFam" id="1.10.3720.10:FF:000004">
    <property type="entry name" value="Sulfate transport system permease protein CysT"/>
    <property type="match status" value="1"/>
</dbReference>
<dbReference type="SUPFAM" id="SSF161098">
    <property type="entry name" value="MetI-like"/>
    <property type="match status" value="1"/>
</dbReference>
<comment type="function">
    <text evidence="9">Part of the ABC transporter complex (TC 3.A.1.6.1) involved in sulfate/thiosulfate import.</text>
</comment>
<keyword evidence="5 9" id="KW-1133">Transmembrane helix</keyword>
<dbReference type="EMBL" id="FNAH01000002">
    <property type="protein sequence ID" value="SDD64732.1"/>
    <property type="molecule type" value="Genomic_DNA"/>
</dbReference>
<dbReference type="PANTHER" id="PTHR30406">
    <property type="entry name" value="SULFATE TRANSPORT SYSTEM PERMEASE PROTEIN"/>
    <property type="match status" value="1"/>
</dbReference>
<dbReference type="GO" id="GO:0005886">
    <property type="term" value="C:plasma membrane"/>
    <property type="evidence" value="ECO:0007669"/>
    <property type="project" value="UniProtKB-SubCell"/>
</dbReference>
<keyword evidence="6 9" id="KW-0764">Sulfate transport</keyword>
<comment type="subunit">
    <text evidence="2">The complex is composed of two ATP-binding proteins (CysA), two transmembrane proteins (CysT and CysW) and a solute-binding protein (CysP).</text>
</comment>
<gene>
    <name evidence="11" type="ORF">SAMN05421538_102124</name>
</gene>
<organism evidence="11 12">
    <name type="scientific">Paracoccus isoporae</name>
    <dbReference type="NCBI Taxonomy" id="591205"/>
    <lineage>
        <taxon>Bacteria</taxon>
        <taxon>Pseudomonadati</taxon>
        <taxon>Pseudomonadota</taxon>
        <taxon>Alphaproteobacteria</taxon>
        <taxon>Rhodobacterales</taxon>
        <taxon>Paracoccaceae</taxon>
        <taxon>Paracoccus</taxon>
    </lineage>
</organism>
<protein>
    <recommendedName>
        <fullName evidence="9">Sulfate transport system permease protein CysT</fullName>
    </recommendedName>
</protein>
<dbReference type="Proteomes" id="UP000199344">
    <property type="component" value="Unassembled WGS sequence"/>
</dbReference>
<evidence type="ECO:0000256" key="1">
    <source>
        <dbReference type="ARBA" id="ARBA00004651"/>
    </source>
</evidence>
<evidence type="ECO:0000256" key="2">
    <source>
        <dbReference type="ARBA" id="ARBA00011779"/>
    </source>
</evidence>
<keyword evidence="4 9" id="KW-0812">Transmembrane</keyword>
<dbReference type="InterPro" id="IPR035906">
    <property type="entry name" value="MetI-like_sf"/>
</dbReference>
<evidence type="ECO:0000256" key="7">
    <source>
        <dbReference type="ARBA" id="ARBA00023136"/>
    </source>
</evidence>
<dbReference type="NCBIfam" id="TIGR00969">
    <property type="entry name" value="3a0106s02"/>
    <property type="match status" value="1"/>
</dbReference>
<dbReference type="InterPro" id="IPR000515">
    <property type="entry name" value="MetI-like"/>
</dbReference>
<feature type="transmembrane region" description="Helical" evidence="9">
    <location>
        <begin position="100"/>
        <end position="121"/>
    </location>
</feature>
<evidence type="ECO:0000256" key="4">
    <source>
        <dbReference type="ARBA" id="ARBA00022692"/>
    </source>
</evidence>
<feature type="transmembrane region" description="Helical" evidence="9">
    <location>
        <begin position="141"/>
        <end position="161"/>
    </location>
</feature>
<name>A0A1G6WFU6_9RHOB</name>
<accession>A0A1G6WFU6</accession>
<feature type="domain" description="ABC transmembrane type-1" evidence="10">
    <location>
        <begin position="62"/>
        <end position="265"/>
    </location>
</feature>
<dbReference type="OrthoDB" id="9804629at2"/>
<dbReference type="Pfam" id="PF00528">
    <property type="entry name" value="BPD_transp_1"/>
    <property type="match status" value="1"/>
</dbReference>
<feature type="transmembrane region" description="Helical" evidence="9">
    <location>
        <begin position="244"/>
        <end position="268"/>
    </location>
</feature>
<dbReference type="InterPro" id="IPR011865">
    <property type="entry name" value="CysT_permease"/>
</dbReference>
<dbReference type="STRING" id="591205.SAMN05421538_102124"/>
<evidence type="ECO:0000256" key="3">
    <source>
        <dbReference type="ARBA" id="ARBA00022448"/>
    </source>
</evidence>
<proteinExistence type="inferred from homology"/>
<dbReference type="Gene3D" id="1.10.3720.10">
    <property type="entry name" value="MetI-like"/>
    <property type="match status" value="1"/>
</dbReference>
<feature type="transmembrane region" description="Helical" evidence="9">
    <location>
        <begin position="61"/>
        <end position="88"/>
    </location>
</feature>
<evidence type="ECO:0000256" key="9">
    <source>
        <dbReference type="RuleBase" id="RU366001"/>
    </source>
</evidence>
<dbReference type="InterPro" id="IPR005667">
    <property type="entry name" value="Sulph_transpt2"/>
</dbReference>